<evidence type="ECO:0000313" key="3">
    <source>
        <dbReference type="EMBL" id="KAF6791045.1"/>
    </source>
</evidence>
<protein>
    <recommendedName>
        <fullName evidence="2">F-box domain-containing protein</fullName>
    </recommendedName>
</protein>
<evidence type="ECO:0000313" key="4">
    <source>
        <dbReference type="Proteomes" id="UP000639643"/>
    </source>
</evidence>
<proteinExistence type="predicted"/>
<dbReference type="InterPro" id="IPR036047">
    <property type="entry name" value="F-box-like_dom_sf"/>
</dbReference>
<feature type="domain" description="F-box" evidence="2">
    <location>
        <begin position="45"/>
        <end position="94"/>
    </location>
</feature>
<feature type="compositionally biased region" description="Basic and acidic residues" evidence="1">
    <location>
        <begin position="325"/>
        <end position="334"/>
    </location>
</feature>
<dbReference type="AlphaFoldDB" id="A0A8H6IPT8"/>
<name>A0A8H6IPT8_9PEZI</name>
<evidence type="ECO:0000259" key="2">
    <source>
        <dbReference type="PROSITE" id="PS50181"/>
    </source>
</evidence>
<dbReference type="OrthoDB" id="4828582at2759"/>
<reference evidence="3" key="1">
    <citation type="journal article" date="2020" name="Phytopathology">
        <title>Genome Sequence Resources of Colletotrichum truncatum, C. plurivorum, C. musicola, and C. sojae: Four Species Pathogenic to Soybean (Glycine max).</title>
        <authorList>
            <person name="Rogerio F."/>
            <person name="Boufleur T.R."/>
            <person name="Ciampi-Guillardi M."/>
            <person name="Sukno S.A."/>
            <person name="Thon M.R."/>
            <person name="Massola Junior N.S."/>
            <person name="Baroncelli R."/>
        </authorList>
    </citation>
    <scope>NUCLEOTIDE SEQUENCE</scope>
    <source>
        <strain evidence="3">LFN0074</strain>
    </source>
</reference>
<evidence type="ECO:0000256" key="1">
    <source>
        <dbReference type="SAM" id="MobiDB-lite"/>
    </source>
</evidence>
<sequence length="584" mass="67224">MSQQDAESNSGNEVIPFQKDSRLLGTGIRTGYTEEWKARRIANSSNTLTMLPGEILLCVMDHLSDGDKFLVARVSFRFRHLASHLSFSNLWSPWAEPEIDRNTAMPTSGGEIAHYIPDHNFRLNIVDTSRQDRTKVESILRSRNTCRPCLEKVTEIRNLRRSNRRFAGKMFCTACQIHHDDSWFSPEQKAWRKKVCLGREGKVRICPHQFASFSTVESWYPALTGKAHTTKVLVCQECASAAEFKAPRVPPTVLYEEHGRFGTWDIEDAKDTENADDKENVEDKENVDDLGNAEYPWLKSTCDYEYLEWGDSESKDTEFEDTEDTELKGPESKDTGFTGFEDPKSEFPDYSEYIDEAGKTEDYRSRRDNEPTLRGELKVQWTATVLTLSEGEILTKEMIRAALKTFNERHKGIICAHASFDFEQLMKPFYWTRCLCFREPSELCRMYHEIRSYHRRSECCFCAKEELPACLGILPASDSHELPAHEHATSCMWCGYQYSWEVDGPQIVLAGYTTALNTALETGLTYWQAPKQAPSHAVNKWWIRLVDPSTVKRDESVRHVEWCDDGNCVYATRALRHAYEHPFP</sequence>
<dbReference type="Proteomes" id="UP000639643">
    <property type="component" value="Unassembled WGS sequence"/>
</dbReference>
<dbReference type="InterPro" id="IPR001810">
    <property type="entry name" value="F-box_dom"/>
</dbReference>
<comment type="caution">
    <text evidence="3">The sequence shown here is derived from an EMBL/GenBank/DDBJ whole genome shotgun (WGS) entry which is preliminary data.</text>
</comment>
<dbReference type="SUPFAM" id="SSF81383">
    <property type="entry name" value="F-box domain"/>
    <property type="match status" value="1"/>
</dbReference>
<gene>
    <name evidence="3" type="ORF">CMUS01_16243</name>
</gene>
<organism evidence="3 4">
    <name type="scientific">Colletotrichum musicola</name>
    <dbReference type="NCBI Taxonomy" id="2175873"/>
    <lineage>
        <taxon>Eukaryota</taxon>
        <taxon>Fungi</taxon>
        <taxon>Dikarya</taxon>
        <taxon>Ascomycota</taxon>
        <taxon>Pezizomycotina</taxon>
        <taxon>Sordariomycetes</taxon>
        <taxon>Hypocreomycetidae</taxon>
        <taxon>Glomerellales</taxon>
        <taxon>Glomerellaceae</taxon>
        <taxon>Colletotrichum</taxon>
        <taxon>Colletotrichum orchidearum species complex</taxon>
    </lineage>
</organism>
<dbReference type="EMBL" id="WIGM01001700">
    <property type="protein sequence ID" value="KAF6791045.1"/>
    <property type="molecule type" value="Genomic_DNA"/>
</dbReference>
<dbReference type="PROSITE" id="PS50181">
    <property type="entry name" value="FBOX"/>
    <property type="match status" value="1"/>
</dbReference>
<keyword evidence="4" id="KW-1185">Reference proteome</keyword>
<feature type="region of interest" description="Disordered" evidence="1">
    <location>
        <begin position="313"/>
        <end position="341"/>
    </location>
</feature>
<accession>A0A8H6IPT8</accession>